<keyword evidence="2" id="KW-1185">Reference proteome</keyword>
<dbReference type="Proteomes" id="UP000308092">
    <property type="component" value="Unassembled WGS sequence"/>
</dbReference>
<reference evidence="1 2" key="1">
    <citation type="submission" date="2019-03" db="EMBL/GenBank/DDBJ databases">
        <title>The genome sequence of a newly discovered highly antifungal drug resistant Aspergillus species, Aspergillus tanneri NIH 1004.</title>
        <authorList>
            <person name="Mounaud S."/>
            <person name="Singh I."/>
            <person name="Joardar V."/>
            <person name="Pakala S."/>
            <person name="Pakala S."/>
            <person name="Venepally P."/>
            <person name="Hoover J."/>
            <person name="Nierman W."/>
            <person name="Chung J."/>
            <person name="Losada L."/>
        </authorList>
    </citation>
    <scope>NUCLEOTIDE SEQUENCE [LARGE SCALE GENOMIC DNA]</scope>
    <source>
        <strain evidence="1 2">NIH1004</strain>
    </source>
</reference>
<evidence type="ECO:0000313" key="2">
    <source>
        <dbReference type="Proteomes" id="UP000308092"/>
    </source>
</evidence>
<dbReference type="AlphaFoldDB" id="A0A4V3UMT6"/>
<comment type="caution">
    <text evidence="1">The sequence shown here is derived from an EMBL/GenBank/DDBJ whole genome shotgun (WGS) entry which is preliminary data.</text>
</comment>
<dbReference type="EMBL" id="SOSA01000816">
    <property type="protein sequence ID" value="THC88554.1"/>
    <property type="molecule type" value="Genomic_DNA"/>
</dbReference>
<gene>
    <name evidence="1" type="ORF">EYZ11_012004</name>
</gene>
<proteinExistence type="predicted"/>
<sequence>MDQGLFRTAFTFIILTQTMAFAMGSMPQVTVIYLLGVNGGQRVIDSAEIFTFIR</sequence>
<name>A0A4V3UMT6_9EURO</name>
<protein>
    <submittedName>
        <fullName evidence="1">Uncharacterized protein</fullName>
    </submittedName>
</protein>
<accession>A0A4V3UMT6</accession>
<organism evidence="1 2">
    <name type="scientific">Aspergillus tanneri</name>
    <dbReference type="NCBI Taxonomy" id="1220188"/>
    <lineage>
        <taxon>Eukaryota</taxon>
        <taxon>Fungi</taxon>
        <taxon>Dikarya</taxon>
        <taxon>Ascomycota</taxon>
        <taxon>Pezizomycotina</taxon>
        <taxon>Eurotiomycetes</taxon>
        <taxon>Eurotiomycetidae</taxon>
        <taxon>Eurotiales</taxon>
        <taxon>Aspergillaceae</taxon>
        <taxon>Aspergillus</taxon>
        <taxon>Aspergillus subgen. Circumdati</taxon>
    </lineage>
</organism>
<dbReference type="VEuPathDB" id="FungiDB:EYZ11_012004"/>
<evidence type="ECO:0000313" key="1">
    <source>
        <dbReference type="EMBL" id="THC88554.1"/>
    </source>
</evidence>